<protein>
    <submittedName>
        <fullName evidence="3">Retrovirus-related Pol polyprotein from transposon TNT 1-94</fullName>
    </submittedName>
</protein>
<dbReference type="AlphaFoldDB" id="A0A6L2L7P8"/>
<feature type="region of interest" description="Disordered" evidence="1">
    <location>
        <begin position="409"/>
        <end position="439"/>
    </location>
</feature>
<feature type="region of interest" description="Disordered" evidence="1">
    <location>
        <begin position="46"/>
        <end position="71"/>
    </location>
</feature>
<dbReference type="InterPro" id="IPR013103">
    <property type="entry name" value="RVT_2"/>
</dbReference>
<feature type="compositionally biased region" description="Basic and acidic residues" evidence="1">
    <location>
        <begin position="57"/>
        <end position="71"/>
    </location>
</feature>
<evidence type="ECO:0000313" key="3">
    <source>
        <dbReference type="EMBL" id="GEU57748.1"/>
    </source>
</evidence>
<reference evidence="3" key="1">
    <citation type="journal article" date="2019" name="Sci. Rep.">
        <title>Draft genome of Tanacetum cinerariifolium, the natural source of mosquito coil.</title>
        <authorList>
            <person name="Yamashiro T."/>
            <person name="Shiraishi A."/>
            <person name="Satake H."/>
            <person name="Nakayama K."/>
        </authorList>
    </citation>
    <scope>NUCLEOTIDE SEQUENCE</scope>
</reference>
<name>A0A6L2L7P8_TANCI</name>
<evidence type="ECO:0000256" key="1">
    <source>
        <dbReference type="SAM" id="MobiDB-lite"/>
    </source>
</evidence>
<feature type="compositionally biased region" description="Basic and acidic residues" evidence="1">
    <location>
        <begin position="410"/>
        <end position="428"/>
    </location>
</feature>
<feature type="region of interest" description="Disordered" evidence="1">
    <location>
        <begin position="519"/>
        <end position="540"/>
    </location>
</feature>
<feature type="compositionally biased region" description="Acidic residues" evidence="1">
    <location>
        <begin position="520"/>
        <end position="530"/>
    </location>
</feature>
<sequence length="756" mass="86649">MKYKPVVTGNQSNGSAGKARVETVHDKDYILLSLWTQDPLFSFSSKDSPGDGFKPLADAEKKDAEDLRNEHMSPTANAASIKNNVADKNIVYGCADDPYMPNLEEIQVWTFMDLPYEKRAIGTKWIYRNKKDERGIVVRNRARLVLHGYTQEERIDYDKVFALVARIKAIRLFLSYASIKNFVVYQMYVKSAFLYGKIEEEVYVCQSLGFEDPGFPDRVYKVEKALFGLHQAPRACQEKYVNEILKKFGFSTVKTISTPIDTSKPLMKDENAKDVDVHLYRSIIGSLMYLTSSKPDIMFVAYTYYYQLKVNPASHKVTTIVDVNAVEDVHNLVAFLSKPTKSKGFEQIIDFLNANPIKYALTIHAKVDGKKVIISEATIRRDLKFDDEGEVDCLSNKVIFEQLPLMGKSKNKDTQETQHSDPTDEVLNKDNVPAQSNDLPLSRVNTLESGEDRLKLQELMKLCTKLSKRVLNMETTKTTQAKKISSLKRRDKRFEKKKKSRTYRLQRLYKVGLSARVESSAEEQSLDEEDASKHGRNIADIDADDETTLVDETVEDQRRYNDQYMFDTWVLDDEEVVVEKTVAVKKPKIRGIVVKDHEEPSKSKTTTTPTLVADNMRPKAKSIVMKEPSEATTTILIPTHVKDKGKRKMVEPEMPLKKKAQISLDEELAFKLQAEQEEEERIARKKALEANIAKWDDVQAMMDADYELAARLQEEEQGELTIKEKSRLFVELMDKRKNHFAKLRAEEKRRKPPNKA</sequence>
<accession>A0A6L2L7P8</accession>
<dbReference type="Pfam" id="PF07727">
    <property type="entry name" value="RVT_2"/>
    <property type="match status" value="1"/>
</dbReference>
<comment type="caution">
    <text evidence="3">The sequence shown here is derived from an EMBL/GenBank/DDBJ whole genome shotgun (WGS) entry which is preliminary data.</text>
</comment>
<feature type="domain" description="Reverse transcriptase Ty1/copia-type" evidence="2">
    <location>
        <begin position="107"/>
        <end position="256"/>
    </location>
</feature>
<gene>
    <name evidence="3" type="ORF">Tci_029726</name>
</gene>
<dbReference type="EMBL" id="BKCJ010003885">
    <property type="protein sequence ID" value="GEU57748.1"/>
    <property type="molecule type" value="Genomic_DNA"/>
</dbReference>
<evidence type="ECO:0000259" key="2">
    <source>
        <dbReference type="Pfam" id="PF07727"/>
    </source>
</evidence>
<organism evidence="3">
    <name type="scientific">Tanacetum cinerariifolium</name>
    <name type="common">Dalmatian daisy</name>
    <name type="synonym">Chrysanthemum cinerariifolium</name>
    <dbReference type="NCBI Taxonomy" id="118510"/>
    <lineage>
        <taxon>Eukaryota</taxon>
        <taxon>Viridiplantae</taxon>
        <taxon>Streptophyta</taxon>
        <taxon>Embryophyta</taxon>
        <taxon>Tracheophyta</taxon>
        <taxon>Spermatophyta</taxon>
        <taxon>Magnoliopsida</taxon>
        <taxon>eudicotyledons</taxon>
        <taxon>Gunneridae</taxon>
        <taxon>Pentapetalae</taxon>
        <taxon>asterids</taxon>
        <taxon>campanulids</taxon>
        <taxon>Asterales</taxon>
        <taxon>Asteraceae</taxon>
        <taxon>Asteroideae</taxon>
        <taxon>Anthemideae</taxon>
        <taxon>Anthemidinae</taxon>
        <taxon>Tanacetum</taxon>
    </lineage>
</organism>
<proteinExistence type="predicted"/>